<keyword evidence="1" id="KW-0812">Transmembrane</keyword>
<accession>A0ABT6WQS1</accession>
<proteinExistence type="predicted"/>
<keyword evidence="3" id="KW-1185">Reference proteome</keyword>
<name>A0ABT6WQS1_9ACTN</name>
<keyword evidence="1" id="KW-1133">Transmembrane helix</keyword>
<reference evidence="2 3" key="1">
    <citation type="submission" date="2023-05" db="EMBL/GenBank/DDBJ databases">
        <title>Actinoplanes sp. NEAU-A12 genome sequencing.</title>
        <authorList>
            <person name="Wang Z.-S."/>
        </authorList>
    </citation>
    <scope>NUCLEOTIDE SEQUENCE [LARGE SCALE GENOMIC DNA]</scope>
    <source>
        <strain evidence="2 3">NEAU-A12</strain>
    </source>
</reference>
<protein>
    <submittedName>
        <fullName evidence="2">Uncharacterized protein</fullName>
    </submittedName>
</protein>
<organism evidence="2 3">
    <name type="scientific">Actinoplanes sandaracinus</name>
    <dbReference type="NCBI Taxonomy" id="3045177"/>
    <lineage>
        <taxon>Bacteria</taxon>
        <taxon>Bacillati</taxon>
        <taxon>Actinomycetota</taxon>
        <taxon>Actinomycetes</taxon>
        <taxon>Micromonosporales</taxon>
        <taxon>Micromonosporaceae</taxon>
        <taxon>Actinoplanes</taxon>
    </lineage>
</organism>
<evidence type="ECO:0000313" key="2">
    <source>
        <dbReference type="EMBL" id="MDI6102087.1"/>
    </source>
</evidence>
<evidence type="ECO:0000313" key="3">
    <source>
        <dbReference type="Proteomes" id="UP001241758"/>
    </source>
</evidence>
<feature type="transmembrane region" description="Helical" evidence="1">
    <location>
        <begin position="35"/>
        <end position="55"/>
    </location>
</feature>
<keyword evidence="1" id="KW-0472">Membrane</keyword>
<feature type="transmembrane region" description="Helical" evidence="1">
    <location>
        <begin position="6"/>
        <end position="28"/>
    </location>
</feature>
<dbReference type="EMBL" id="JASCTH010000018">
    <property type="protein sequence ID" value="MDI6102087.1"/>
    <property type="molecule type" value="Genomic_DNA"/>
</dbReference>
<dbReference type="RefSeq" id="WP_282763097.1">
    <property type="nucleotide sequence ID" value="NZ_JASCTH010000018.1"/>
</dbReference>
<dbReference type="Proteomes" id="UP001241758">
    <property type="component" value="Unassembled WGS sequence"/>
</dbReference>
<comment type="caution">
    <text evidence="2">The sequence shown here is derived from an EMBL/GenBank/DDBJ whole genome shotgun (WGS) entry which is preliminary data.</text>
</comment>
<sequence>MSLTGLPLLVVVALLAIGCAAGTVVMWSRLRRWRVVVRTVGILMTEATVVLAVGLQVNRSEQFYPTWAALAGDTGTESAVAPARAGDLDATLARRSTLPWQPPELPSWQLAKAPTVTVPPDYLAQGSARYPVLITLGGTDAGAAPVAGVVTLTLAPTRSTTAQNLRTLADALRKDIRVTEGGWAMVAGADKAALAGEFTRAQPARFRALAVVEHSKDATLTSVGTVPSGTALAAVRPETPPGPSGTLPPGVADLTAAAPNAWQTAVTWVAAKLSSPLSPPLLLPTASTP</sequence>
<gene>
    <name evidence="2" type="ORF">QLQ12_26055</name>
</gene>
<evidence type="ECO:0000256" key="1">
    <source>
        <dbReference type="SAM" id="Phobius"/>
    </source>
</evidence>